<feature type="domain" description="Kazal-like" evidence="10">
    <location>
        <begin position="25"/>
        <end position="91"/>
    </location>
</feature>
<feature type="chain" id="PRO_5034459535" description="Ovomucoid" evidence="9">
    <location>
        <begin position="27"/>
        <end position="92"/>
    </location>
</feature>
<keyword evidence="4" id="KW-0646">Protease inhibitor</keyword>
<feature type="signal peptide" evidence="9">
    <location>
        <begin position="1"/>
        <end position="26"/>
    </location>
</feature>
<reference evidence="11" key="2">
    <citation type="submission" date="2025-09" db="UniProtKB">
        <authorList>
            <consortium name="Ensembl"/>
        </authorList>
    </citation>
    <scope>IDENTIFICATION</scope>
</reference>
<dbReference type="PROSITE" id="PS00282">
    <property type="entry name" value="KAZAL_1"/>
    <property type="match status" value="1"/>
</dbReference>
<dbReference type="SMART" id="SM00280">
    <property type="entry name" value="KAZAL"/>
    <property type="match status" value="1"/>
</dbReference>
<dbReference type="CDD" id="cd00104">
    <property type="entry name" value="KAZAL_FS"/>
    <property type="match status" value="1"/>
</dbReference>
<organism evidence="11 12">
    <name type="scientific">Cyanistes caeruleus</name>
    <name type="common">Eurasian blue tit</name>
    <name type="synonym">Parus caeruleus</name>
    <dbReference type="NCBI Taxonomy" id="156563"/>
    <lineage>
        <taxon>Eukaryota</taxon>
        <taxon>Metazoa</taxon>
        <taxon>Chordata</taxon>
        <taxon>Craniata</taxon>
        <taxon>Vertebrata</taxon>
        <taxon>Euteleostomi</taxon>
        <taxon>Archelosauria</taxon>
        <taxon>Archosauria</taxon>
        <taxon>Dinosauria</taxon>
        <taxon>Saurischia</taxon>
        <taxon>Theropoda</taxon>
        <taxon>Coelurosauria</taxon>
        <taxon>Aves</taxon>
        <taxon>Neognathae</taxon>
        <taxon>Neoaves</taxon>
        <taxon>Telluraves</taxon>
        <taxon>Australaves</taxon>
        <taxon>Passeriformes</taxon>
        <taxon>Paridae</taxon>
        <taxon>Cyanistes</taxon>
    </lineage>
</organism>
<dbReference type="GO" id="GO:0005576">
    <property type="term" value="C:extracellular region"/>
    <property type="evidence" value="ECO:0007669"/>
    <property type="project" value="UniProtKB-SubCell"/>
</dbReference>
<comment type="subcellular location">
    <subcellularLocation>
        <location evidence="1">Secreted</location>
    </subcellularLocation>
</comment>
<dbReference type="PANTHER" id="PTHR47499">
    <property type="entry name" value="SERINE PROTEASE INHIBITOR KAZAL-TYPE 7 SPINK7"/>
    <property type="match status" value="1"/>
</dbReference>
<evidence type="ECO:0000256" key="2">
    <source>
        <dbReference type="ARBA" id="ARBA00019248"/>
    </source>
</evidence>
<keyword evidence="5" id="KW-0677">Repeat</keyword>
<dbReference type="AlphaFoldDB" id="A0A8C0UH66"/>
<proteinExistence type="predicted"/>
<keyword evidence="12" id="KW-1185">Reference proteome</keyword>
<evidence type="ECO:0000313" key="11">
    <source>
        <dbReference type="Ensembl" id="ENSCCEP00000006957.1"/>
    </source>
</evidence>
<dbReference type="Gene3D" id="3.30.60.30">
    <property type="match status" value="1"/>
</dbReference>
<evidence type="ECO:0000256" key="9">
    <source>
        <dbReference type="SAM" id="SignalP"/>
    </source>
</evidence>
<keyword evidence="3" id="KW-0964">Secreted</keyword>
<evidence type="ECO:0000256" key="8">
    <source>
        <dbReference type="ARBA" id="ARBA00023180"/>
    </source>
</evidence>
<evidence type="ECO:0000256" key="6">
    <source>
        <dbReference type="ARBA" id="ARBA00022900"/>
    </source>
</evidence>
<keyword evidence="7" id="KW-1015">Disulfide bond</keyword>
<dbReference type="InterPro" id="IPR001239">
    <property type="entry name" value="Prot_inh_Kazal-m"/>
</dbReference>
<dbReference type="PRINTS" id="PR00290">
    <property type="entry name" value="KAZALINHBTR"/>
</dbReference>
<dbReference type="Ensembl" id="ENSCCET00000011253.1">
    <property type="protein sequence ID" value="ENSCCEP00000006957.1"/>
    <property type="gene ID" value="ENSCCEG00000007393.1"/>
</dbReference>
<dbReference type="Proteomes" id="UP000694410">
    <property type="component" value="Unplaced"/>
</dbReference>
<reference evidence="11" key="1">
    <citation type="submission" date="2025-08" db="UniProtKB">
        <authorList>
            <consortium name="Ensembl"/>
        </authorList>
    </citation>
    <scope>IDENTIFICATION</scope>
</reference>
<evidence type="ECO:0000256" key="5">
    <source>
        <dbReference type="ARBA" id="ARBA00022737"/>
    </source>
</evidence>
<sequence length="92" mass="10511">MKTTGLLLLLSLALFSIFFFFLGIQAAPIYCRNQRTLRNMCSMEYMPHCGSDGVTYPNKCMFCNAYLYVQNQSLHLPSGKSSRQLRGNCEQK</sequence>
<dbReference type="PANTHER" id="PTHR47499:SF1">
    <property type="entry name" value="SERINE PROTEASE INHIBITOR KAZAL-TYPE 7"/>
    <property type="match status" value="1"/>
</dbReference>
<protein>
    <recommendedName>
        <fullName evidence="2">Ovomucoid</fullName>
    </recommendedName>
</protein>
<dbReference type="SUPFAM" id="SSF100895">
    <property type="entry name" value="Kazal-type serine protease inhibitors"/>
    <property type="match status" value="1"/>
</dbReference>
<evidence type="ECO:0000256" key="1">
    <source>
        <dbReference type="ARBA" id="ARBA00004613"/>
    </source>
</evidence>
<accession>A0A8C0UH66</accession>
<keyword evidence="6" id="KW-0722">Serine protease inhibitor</keyword>
<name>A0A8C0UH66_CYACU</name>
<evidence type="ECO:0000259" key="10">
    <source>
        <dbReference type="PROSITE" id="PS51465"/>
    </source>
</evidence>
<dbReference type="GO" id="GO:0004867">
    <property type="term" value="F:serine-type endopeptidase inhibitor activity"/>
    <property type="evidence" value="ECO:0007669"/>
    <property type="project" value="UniProtKB-KW"/>
</dbReference>
<dbReference type="InterPro" id="IPR050159">
    <property type="entry name" value="Kazal-type_SerProtInhib"/>
</dbReference>
<evidence type="ECO:0000256" key="4">
    <source>
        <dbReference type="ARBA" id="ARBA00022690"/>
    </source>
</evidence>
<keyword evidence="9" id="KW-0732">Signal</keyword>
<evidence type="ECO:0000313" key="12">
    <source>
        <dbReference type="Proteomes" id="UP000694410"/>
    </source>
</evidence>
<evidence type="ECO:0000256" key="3">
    <source>
        <dbReference type="ARBA" id="ARBA00022525"/>
    </source>
</evidence>
<dbReference type="Pfam" id="PF00050">
    <property type="entry name" value="Kazal_1"/>
    <property type="match status" value="1"/>
</dbReference>
<dbReference type="InterPro" id="IPR002350">
    <property type="entry name" value="Kazal_dom"/>
</dbReference>
<dbReference type="InterPro" id="IPR036058">
    <property type="entry name" value="Kazal_dom_sf"/>
</dbReference>
<dbReference type="PROSITE" id="PS51465">
    <property type="entry name" value="KAZAL_2"/>
    <property type="match status" value="1"/>
</dbReference>
<keyword evidence="8" id="KW-0325">Glycoprotein</keyword>
<evidence type="ECO:0000256" key="7">
    <source>
        <dbReference type="ARBA" id="ARBA00023157"/>
    </source>
</evidence>